<dbReference type="InterPro" id="IPR050121">
    <property type="entry name" value="Cytochrome_P450_monoxygenase"/>
</dbReference>
<dbReference type="Pfam" id="PF00067">
    <property type="entry name" value="p450"/>
    <property type="match status" value="1"/>
</dbReference>
<evidence type="ECO:0000313" key="10">
    <source>
        <dbReference type="Proteomes" id="UP001521116"/>
    </source>
</evidence>
<keyword evidence="7 8" id="KW-0503">Monooxygenase</keyword>
<protein>
    <recommendedName>
        <fullName evidence="11">Cytochrome P450 monooxygenase</fullName>
    </recommendedName>
</protein>
<evidence type="ECO:0000256" key="2">
    <source>
        <dbReference type="ARBA" id="ARBA00010617"/>
    </source>
</evidence>
<organism evidence="9 10">
    <name type="scientific">Neofusicoccum ribis</name>
    <dbReference type="NCBI Taxonomy" id="45134"/>
    <lineage>
        <taxon>Eukaryota</taxon>
        <taxon>Fungi</taxon>
        <taxon>Dikarya</taxon>
        <taxon>Ascomycota</taxon>
        <taxon>Pezizomycotina</taxon>
        <taxon>Dothideomycetes</taxon>
        <taxon>Dothideomycetes incertae sedis</taxon>
        <taxon>Botryosphaeriales</taxon>
        <taxon>Botryosphaeriaceae</taxon>
        <taxon>Neofusicoccum</taxon>
    </lineage>
</organism>
<keyword evidence="6 8" id="KW-0408">Iron</keyword>
<accession>A0ABR3SVF4</accession>
<dbReference type="InterPro" id="IPR036396">
    <property type="entry name" value="Cyt_P450_sf"/>
</dbReference>
<comment type="cofactor">
    <cofactor evidence="1">
        <name>heme</name>
        <dbReference type="ChEBI" id="CHEBI:30413"/>
    </cofactor>
</comment>
<dbReference type="Proteomes" id="UP001521116">
    <property type="component" value="Unassembled WGS sequence"/>
</dbReference>
<keyword evidence="10" id="KW-1185">Reference proteome</keyword>
<dbReference type="CDD" id="cd11058">
    <property type="entry name" value="CYP60B-like"/>
    <property type="match status" value="1"/>
</dbReference>
<evidence type="ECO:0000256" key="7">
    <source>
        <dbReference type="ARBA" id="ARBA00023033"/>
    </source>
</evidence>
<dbReference type="PRINTS" id="PR00463">
    <property type="entry name" value="EP450I"/>
</dbReference>
<dbReference type="InterPro" id="IPR017972">
    <property type="entry name" value="Cyt_P450_CS"/>
</dbReference>
<dbReference type="InterPro" id="IPR001128">
    <property type="entry name" value="Cyt_P450"/>
</dbReference>
<evidence type="ECO:0000256" key="3">
    <source>
        <dbReference type="ARBA" id="ARBA00022617"/>
    </source>
</evidence>
<evidence type="ECO:0000313" key="9">
    <source>
        <dbReference type="EMBL" id="KAL1630555.1"/>
    </source>
</evidence>
<comment type="caution">
    <text evidence="9">The sequence shown here is derived from an EMBL/GenBank/DDBJ whole genome shotgun (WGS) entry which is preliminary data.</text>
</comment>
<dbReference type="InterPro" id="IPR002401">
    <property type="entry name" value="Cyt_P450_E_grp-I"/>
</dbReference>
<dbReference type="PANTHER" id="PTHR24305">
    <property type="entry name" value="CYTOCHROME P450"/>
    <property type="match status" value="1"/>
</dbReference>
<evidence type="ECO:0000256" key="6">
    <source>
        <dbReference type="ARBA" id="ARBA00023004"/>
    </source>
</evidence>
<sequence>MSILRILLACFGSATLYLLSKILYNIFLHPLRRYPGPLTHAAARIPYCAHLCAGRLPFHIHALHAQYGPIVRIAPDELSISGAGSAWKDIMGHQHGARELGKWWHFYAPVPRLADAHIVAAPREEHARLRRAMAHGFSDAAMRAQEPLIARYIDLLVRRLRENAVDAAGKMRPLDIMAWYNFTTFDVIGDLAFGEAFGCLEGSDYHPWVKAMFEMAKGGVVMQSASFFPGLTDLLLGLIPEKSKRAREEHQLLTRAKLERRIALGKDRPDLIEGLLKKKDEWGLGIEKLQANAGALIIAGSETTATLLSGVTYLLLKNPAALEKLTEEVRSTFKSEGEISINSVGHLKYMLACLDEALRLYPPTPSGLPRVVPQGGTNIVGNFVPENTVVAIHMWATYHDETNFTKPFEFHPERHLGDARFAADRLEVLQPFHVGPRSCLGRNQTANSFLLPSTYHLSTLQNNTVVYLDLEMSHHNRGANHRSNIAHINPADLNPVDHTQARLLLTDDQEYRQHHGLDDRMLAGNVTAPSGNLLRAYDLNTGSTPAAIPRRDQWMYAQHPSSSPPPGPPELAA</sequence>
<dbReference type="PRINTS" id="PR00385">
    <property type="entry name" value="P450"/>
</dbReference>
<keyword evidence="4 8" id="KW-0479">Metal-binding</keyword>
<evidence type="ECO:0008006" key="11">
    <source>
        <dbReference type="Google" id="ProtNLM"/>
    </source>
</evidence>
<evidence type="ECO:0000256" key="8">
    <source>
        <dbReference type="RuleBase" id="RU000461"/>
    </source>
</evidence>
<reference evidence="9 10" key="1">
    <citation type="submission" date="2024-02" db="EMBL/GenBank/DDBJ databases">
        <title>De novo assembly and annotation of 12 fungi associated with fruit tree decline syndrome in Ontario, Canada.</title>
        <authorList>
            <person name="Sulman M."/>
            <person name="Ellouze W."/>
            <person name="Ilyukhin E."/>
        </authorList>
    </citation>
    <scope>NUCLEOTIDE SEQUENCE [LARGE SCALE GENOMIC DNA]</scope>
    <source>
        <strain evidence="9 10">M1-105</strain>
    </source>
</reference>
<dbReference type="EMBL" id="JAJVDC020000045">
    <property type="protein sequence ID" value="KAL1630555.1"/>
    <property type="molecule type" value="Genomic_DNA"/>
</dbReference>
<evidence type="ECO:0000256" key="1">
    <source>
        <dbReference type="ARBA" id="ARBA00001971"/>
    </source>
</evidence>
<evidence type="ECO:0000256" key="4">
    <source>
        <dbReference type="ARBA" id="ARBA00022723"/>
    </source>
</evidence>
<dbReference type="Gene3D" id="1.10.630.10">
    <property type="entry name" value="Cytochrome P450"/>
    <property type="match status" value="1"/>
</dbReference>
<dbReference type="PANTHER" id="PTHR24305:SF230">
    <property type="entry name" value="P450, PUTATIVE (EUROFUNG)-RELATED"/>
    <property type="match status" value="1"/>
</dbReference>
<dbReference type="PROSITE" id="PS00086">
    <property type="entry name" value="CYTOCHROME_P450"/>
    <property type="match status" value="1"/>
</dbReference>
<name>A0ABR3SVF4_9PEZI</name>
<keyword evidence="3 8" id="KW-0349">Heme</keyword>
<evidence type="ECO:0000256" key="5">
    <source>
        <dbReference type="ARBA" id="ARBA00023002"/>
    </source>
</evidence>
<comment type="similarity">
    <text evidence="2 8">Belongs to the cytochrome P450 family.</text>
</comment>
<gene>
    <name evidence="9" type="ORF">SLS56_004829</name>
</gene>
<proteinExistence type="inferred from homology"/>
<dbReference type="SUPFAM" id="SSF48264">
    <property type="entry name" value="Cytochrome P450"/>
    <property type="match status" value="1"/>
</dbReference>
<keyword evidence="5 8" id="KW-0560">Oxidoreductase</keyword>